<protein>
    <submittedName>
        <fullName evidence="1">Uncharacterized protein</fullName>
    </submittedName>
</protein>
<accession>I3SUR6</accession>
<reference evidence="1" key="1">
    <citation type="submission" date="2012-05" db="EMBL/GenBank/DDBJ databases">
        <authorList>
            <person name="Krishnakumar V."/>
            <person name="Cheung F."/>
            <person name="Xiao Y."/>
            <person name="Chan A."/>
            <person name="Moskal W.A."/>
            <person name="Town C.D."/>
        </authorList>
    </citation>
    <scope>NUCLEOTIDE SEQUENCE</scope>
</reference>
<dbReference type="EMBL" id="BT144214">
    <property type="protein sequence ID" value="AFK44008.1"/>
    <property type="molecule type" value="mRNA"/>
</dbReference>
<organism evidence="1">
    <name type="scientific">Lotus japonicus</name>
    <name type="common">Lotus corniculatus var. japonicus</name>
    <dbReference type="NCBI Taxonomy" id="34305"/>
    <lineage>
        <taxon>Eukaryota</taxon>
        <taxon>Viridiplantae</taxon>
        <taxon>Streptophyta</taxon>
        <taxon>Embryophyta</taxon>
        <taxon>Tracheophyta</taxon>
        <taxon>Spermatophyta</taxon>
        <taxon>Magnoliopsida</taxon>
        <taxon>eudicotyledons</taxon>
        <taxon>Gunneridae</taxon>
        <taxon>Pentapetalae</taxon>
        <taxon>rosids</taxon>
        <taxon>fabids</taxon>
        <taxon>Fabales</taxon>
        <taxon>Fabaceae</taxon>
        <taxon>Papilionoideae</taxon>
        <taxon>50 kb inversion clade</taxon>
        <taxon>NPAAA clade</taxon>
        <taxon>Hologalegina</taxon>
        <taxon>robinioid clade</taxon>
        <taxon>Loteae</taxon>
        <taxon>Lotus</taxon>
    </lineage>
</organism>
<sequence>MLVPLHPIGLTSHSRNAVNSCILINFEVGPTHGPFTVYPWHCLQLVHWMLKAHQTSFTVKNTPCWKGSKGFGTSLFYDF</sequence>
<dbReference type="AlphaFoldDB" id="I3SUR6"/>
<evidence type="ECO:0000313" key="1">
    <source>
        <dbReference type="EMBL" id="AFK44008.1"/>
    </source>
</evidence>
<proteinExistence type="evidence at transcript level"/>
<name>I3SUR6_LOTJA</name>